<dbReference type="EMBL" id="BTGU01000001">
    <property type="protein sequence ID" value="GMN24223.1"/>
    <property type="molecule type" value="Genomic_DNA"/>
</dbReference>
<dbReference type="GO" id="GO:0004860">
    <property type="term" value="F:protein kinase inhibitor activity"/>
    <property type="evidence" value="ECO:0007669"/>
    <property type="project" value="UniProtKB-KW"/>
</dbReference>
<dbReference type="Proteomes" id="UP001187192">
    <property type="component" value="Unassembled WGS sequence"/>
</dbReference>
<dbReference type="InterPro" id="IPR040389">
    <property type="entry name" value="SMR"/>
</dbReference>
<keyword evidence="1" id="KW-0649">Protein kinase inhibitor</keyword>
<sequence length="183" mass="20632">MLLSEKDLINAADHFDFLVRPTLEFRHDQCQIALSDQEDSEENQMQKYQQQQQNRKDQKDQKEGDKFDMLASTLKLKIPTSEEFRSSSVAVIEDQENVDHAAVLDGFKTPTSLDHKIPATLKCPPAPRKPKSLPSTKRKVAARRRVLLDLASEIELLFPPAILADLGGKIKKVRQGSTGNIIL</sequence>
<dbReference type="Gramene" id="FCD_00002305-RA">
    <property type="protein sequence ID" value="FCD_00002305-RA:cds"/>
    <property type="gene ID" value="FCD_00002305"/>
</dbReference>
<dbReference type="GO" id="GO:0032875">
    <property type="term" value="P:regulation of DNA endoreduplication"/>
    <property type="evidence" value="ECO:0007669"/>
    <property type="project" value="InterPro"/>
</dbReference>
<reference evidence="4" key="1">
    <citation type="submission" date="2023-07" db="EMBL/GenBank/DDBJ databases">
        <title>draft genome sequence of fig (Ficus carica).</title>
        <authorList>
            <person name="Takahashi T."/>
            <person name="Nishimura K."/>
        </authorList>
    </citation>
    <scope>NUCLEOTIDE SEQUENCE</scope>
</reference>
<gene>
    <name evidence="4" type="ORF">TIFTF001_000464</name>
</gene>
<accession>A0AA87ZDI3</accession>
<protein>
    <submittedName>
        <fullName evidence="4">Uncharacterized protein</fullName>
    </submittedName>
</protein>
<dbReference type="PANTHER" id="PTHR33142:SF66">
    <property type="entry name" value="CYCLIN-DEPENDENT PROTEIN KINASE INHIBITOR SMR3"/>
    <property type="match status" value="1"/>
</dbReference>
<dbReference type="GO" id="GO:0005634">
    <property type="term" value="C:nucleus"/>
    <property type="evidence" value="ECO:0007669"/>
    <property type="project" value="TreeGrafter"/>
</dbReference>
<keyword evidence="2" id="KW-0131">Cell cycle</keyword>
<dbReference type="PANTHER" id="PTHR33142">
    <property type="entry name" value="CYCLIN-DEPENDENT PROTEIN KINASE INHIBITOR SMR13"/>
    <property type="match status" value="1"/>
</dbReference>
<evidence type="ECO:0000256" key="2">
    <source>
        <dbReference type="ARBA" id="ARBA00023306"/>
    </source>
</evidence>
<organism evidence="4 5">
    <name type="scientific">Ficus carica</name>
    <name type="common">Common fig</name>
    <dbReference type="NCBI Taxonomy" id="3494"/>
    <lineage>
        <taxon>Eukaryota</taxon>
        <taxon>Viridiplantae</taxon>
        <taxon>Streptophyta</taxon>
        <taxon>Embryophyta</taxon>
        <taxon>Tracheophyta</taxon>
        <taxon>Spermatophyta</taxon>
        <taxon>Magnoliopsida</taxon>
        <taxon>eudicotyledons</taxon>
        <taxon>Gunneridae</taxon>
        <taxon>Pentapetalae</taxon>
        <taxon>rosids</taxon>
        <taxon>fabids</taxon>
        <taxon>Rosales</taxon>
        <taxon>Moraceae</taxon>
        <taxon>Ficeae</taxon>
        <taxon>Ficus</taxon>
    </lineage>
</organism>
<name>A0AA87ZDI3_FICCA</name>
<comment type="caution">
    <text evidence="4">The sequence shown here is derived from an EMBL/GenBank/DDBJ whole genome shotgun (WGS) entry which is preliminary data.</text>
</comment>
<evidence type="ECO:0000256" key="3">
    <source>
        <dbReference type="SAM" id="MobiDB-lite"/>
    </source>
</evidence>
<evidence type="ECO:0000313" key="5">
    <source>
        <dbReference type="Proteomes" id="UP001187192"/>
    </source>
</evidence>
<dbReference type="AlphaFoldDB" id="A0AA87ZDI3"/>
<proteinExistence type="predicted"/>
<keyword evidence="5" id="KW-1185">Reference proteome</keyword>
<evidence type="ECO:0000313" key="4">
    <source>
        <dbReference type="EMBL" id="GMN24223.1"/>
    </source>
</evidence>
<feature type="compositionally biased region" description="Basic and acidic residues" evidence="3">
    <location>
        <begin position="54"/>
        <end position="64"/>
    </location>
</feature>
<evidence type="ECO:0000256" key="1">
    <source>
        <dbReference type="ARBA" id="ARBA00023013"/>
    </source>
</evidence>
<feature type="region of interest" description="Disordered" evidence="3">
    <location>
        <begin position="35"/>
        <end position="64"/>
    </location>
</feature>